<dbReference type="Proteomes" id="UP000664357">
    <property type="component" value="Unassembled WGS sequence"/>
</dbReference>
<evidence type="ECO:0008006" key="3">
    <source>
        <dbReference type="Google" id="ProtNLM"/>
    </source>
</evidence>
<protein>
    <recommendedName>
        <fullName evidence="3">N-acetyltransferase domain-containing protein</fullName>
    </recommendedName>
</protein>
<dbReference type="SUPFAM" id="SSF55729">
    <property type="entry name" value="Acyl-CoA N-acyltransferases (Nat)"/>
    <property type="match status" value="1"/>
</dbReference>
<dbReference type="InterPro" id="IPR052523">
    <property type="entry name" value="Trichothecene_AcTrans"/>
</dbReference>
<dbReference type="InterPro" id="IPR016181">
    <property type="entry name" value="Acyl_CoA_acyltransferase"/>
</dbReference>
<organism evidence="1 2">
    <name type="scientific">Candidatus Enterococcus ferrettii</name>
    <dbReference type="NCBI Taxonomy" id="2815324"/>
    <lineage>
        <taxon>Bacteria</taxon>
        <taxon>Bacillati</taxon>
        <taxon>Bacillota</taxon>
        <taxon>Bacilli</taxon>
        <taxon>Lactobacillales</taxon>
        <taxon>Enterococcaceae</taxon>
        <taxon>Enterococcus</taxon>
    </lineage>
</organism>
<accession>A0ABV0EIQ7</accession>
<evidence type="ECO:0000313" key="2">
    <source>
        <dbReference type="Proteomes" id="UP000664357"/>
    </source>
</evidence>
<dbReference type="Pfam" id="PF13527">
    <property type="entry name" value="Acetyltransf_9"/>
    <property type="match status" value="1"/>
</dbReference>
<dbReference type="EMBL" id="JAFREL020000001">
    <property type="protein sequence ID" value="MEO1768516.1"/>
    <property type="molecule type" value="Genomic_DNA"/>
</dbReference>
<sequence length="202" mass="23478">MRRAQMEDLPVITDFIVDRFWGLEHFNFLSQDLAAPKETLTALVTAQTAIFLKYGDIYLYQDPLLGAMAGIPLKKFSLPHQLFYSLATPNPFRKMPKLEQKLLLEKNKLITEIHTRWHKKYTKNAYYLCQVAVAKEAKGTGALRKMLTPILTECQTKGQDIVLETMTESNIPIYQHFGFELVETHHSPNVPYDEYCFIRRHK</sequence>
<comment type="caution">
    <text evidence="1">The sequence shown here is derived from an EMBL/GenBank/DDBJ whole genome shotgun (WGS) entry which is preliminary data.</text>
</comment>
<reference evidence="1 2" key="1">
    <citation type="submission" date="2021-03" db="EMBL/GenBank/DDBJ databases">
        <authorList>
            <person name="Gilmore M.S."/>
            <person name="Schwartzman J."/>
            <person name="Van Tyne D."/>
            <person name="Martin M."/>
            <person name="Earl A.M."/>
            <person name="Manson A.L."/>
            <person name="Straub T."/>
            <person name="Salamzade R."/>
            <person name="Saavedra J."/>
            <person name="Lebreton F."/>
            <person name="Prichula J."/>
            <person name="Schaufler K."/>
            <person name="Gaca A."/>
            <person name="Sgardioli B."/>
            <person name="Wagenaar J."/>
            <person name="Strong T."/>
        </authorList>
    </citation>
    <scope>NUCLEOTIDE SEQUENCE [LARGE SCALE GENOMIC DNA]</scope>
    <source>
        <strain evidence="1 2">665A</strain>
    </source>
</reference>
<keyword evidence="2" id="KW-1185">Reference proteome</keyword>
<dbReference type="Gene3D" id="3.40.630.30">
    <property type="match status" value="1"/>
</dbReference>
<dbReference type="RefSeq" id="WP_207705247.1">
    <property type="nucleotide sequence ID" value="NZ_JAFREL020000001.1"/>
</dbReference>
<dbReference type="PANTHER" id="PTHR42791">
    <property type="entry name" value="GNAT FAMILY ACETYLTRANSFERASE"/>
    <property type="match status" value="1"/>
</dbReference>
<gene>
    <name evidence="1" type="ORF">JZO67_000427</name>
</gene>
<reference evidence="1 2" key="2">
    <citation type="submission" date="2024-02" db="EMBL/GenBank/DDBJ databases">
        <title>The Genome Sequence of Enterococcus sp. DIV0159.</title>
        <authorList>
            <person name="Earl A."/>
            <person name="Manson A."/>
            <person name="Gilmore M."/>
            <person name="Sanders J."/>
            <person name="Shea T."/>
            <person name="Howe W."/>
            <person name="Livny J."/>
            <person name="Cuomo C."/>
            <person name="Neafsey D."/>
            <person name="Birren B."/>
        </authorList>
    </citation>
    <scope>NUCLEOTIDE SEQUENCE [LARGE SCALE GENOMIC DNA]</scope>
    <source>
        <strain evidence="1 2">665A</strain>
    </source>
</reference>
<evidence type="ECO:0000313" key="1">
    <source>
        <dbReference type="EMBL" id="MEO1768516.1"/>
    </source>
</evidence>
<dbReference type="PANTHER" id="PTHR42791:SF1">
    <property type="entry name" value="N-ACETYLTRANSFERASE DOMAIN-CONTAINING PROTEIN"/>
    <property type="match status" value="1"/>
</dbReference>
<proteinExistence type="predicted"/>
<name>A0ABV0EIQ7_9ENTE</name>